<accession>A0A445MSQ8</accession>
<feature type="transmembrane region" description="Helical" evidence="1">
    <location>
        <begin position="122"/>
        <end position="147"/>
    </location>
</feature>
<dbReference type="PANTHER" id="PTHR40547:SF1">
    <property type="entry name" value="SLL0298 PROTEIN"/>
    <property type="match status" value="1"/>
</dbReference>
<feature type="transmembrane region" description="Helical" evidence="1">
    <location>
        <begin position="60"/>
        <end position="79"/>
    </location>
</feature>
<sequence length="165" mass="18670">MFERPIRYYYLRFIRLKGEPNELAAGMAFGVFSGMMPILPFQIALAVSLSLLFKGSKITAALGTWVSNPLNWYFLYYYSYKLGAFILRLPEQNAIFSSVMMAIRSGEDAMAIAGKITEAGGFVIPAFLVGGLVMGTAAALPSYFIFLRIFRCIRHWREARKRIRN</sequence>
<gene>
    <name evidence="3" type="ORF">PITCH_A1380036</name>
</gene>
<keyword evidence="1" id="KW-0472">Membrane</keyword>
<evidence type="ECO:0000256" key="1">
    <source>
        <dbReference type="SAM" id="Phobius"/>
    </source>
</evidence>
<dbReference type="EMBL" id="OJIN01000044">
    <property type="protein sequence ID" value="SPD72488.1"/>
    <property type="molecule type" value="Genomic_DNA"/>
</dbReference>
<evidence type="ECO:0000313" key="3">
    <source>
        <dbReference type="EMBL" id="SPD72488.1"/>
    </source>
</evidence>
<keyword evidence="1" id="KW-0812">Transmembrane</keyword>
<reference evidence="3" key="1">
    <citation type="submission" date="2018-01" db="EMBL/GenBank/DDBJ databases">
        <authorList>
            <person name="Regsiter A."/>
            <person name="William W."/>
        </authorList>
    </citation>
    <scope>NUCLEOTIDE SEQUENCE</scope>
    <source>
        <strain evidence="3">TRIP AH-1</strain>
    </source>
</reference>
<dbReference type="Pfam" id="PF09835">
    <property type="entry name" value="DUF2062"/>
    <property type="match status" value="1"/>
</dbReference>
<dbReference type="AlphaFoldDB" id="A0A445MSQ8"/>
<protein>
    <recommendedName>
        <fullName evidence="2">DUF2062 domain-containing protein</fullName>
    </recommendedName>
</protein>
<name>A0A445MSQ8_9BACT</name>
<keyword evidence="1" id="KW-1133">Transmembrane helix</keyword>
<dbReference type="PANTHER" id="PTHR40547">
    <property type="entry name" value="SLL0298 PROTEIN"/>
    <property type="match status" value="1"/>
</dbReference>
<feature type="domain" description="DUF2062" evidence="2">
    <location>
        <begin position="4"/>
        <end position="157"/>
    </location>
</feature>
<feature type="transmembrane region" description="Helical" evidence="1">
    <location>
        <begin position="23"/>
        <end position="53"/>
    </location>
</feature>
<evidence type="ECO:0000259" key="2">
    <source>
        <dbReference type="Pfam" id="PF09835"/>
    </source>
</evidence>
<dbReference type="InterPro" id="IPR018639">
    <property type="entry name" value="DUF2062"/>
</dbReference>
<proteinExistence type="predicted"/>
<organism evidence="3">
    <name type="scientific">uncultured Desulfobacterium sp</name>
    <dbReference type="NCBI Taxonomy" id="201089"/>
    <lineage>
        <taxon>Bacteria</taxon>
        <taxon>Pseudomonadati</taxon>
        <taxon>Thermodesulfobacteriota</taxon>
        <taxon>Desulfobacteria</taxon>
        <taxon>Desulfobacterales</taxon>
        <taxon>Desulfobacteriaceae</taxon>
        <taxon>Desulfobacterium</taxon>
        <taxon>environmental samples</taxon>
    </lineage>
</organism>